<proteinExistence type="predicted"/>
<feature type="non-terminal residue" evidence="4">
    <location>
        <position position="1"/>
    </location>
</feature>
<dbReference type="CDD" id="cd09823">
    <property type="entry name" value="peroxinectin_like"/>
    <property type="match status" value="1"/>
</dbReference>
<accession>A0ABN8HMV7</accession>
<dbReference type="Gene3D" id="1.10.640.10">
    <property type="entry name" value="Haem peroxidase domain superfamily, animal type"/>
    <property type="match status" value="3"/>
</dbReference>
<name>A0ABN8HMV7_9NEOP</name>
<dbReference type="EMBL" id="OW152822">
    <property type="protein sequence ID" value="CAH2037342.1"/>
    <property type="molecule type" value="Genomic_DNA"/>
</dbReference>
<feature type="signal peptide" evidence="3">
    <location>
        <begin position="1"/>
        <end position="23"/>
    </location>
</feature>
<evidence type="ECO:0008006" key="6">
    <source>
        <dbReference type="Google" id="ProtNLM"/>
    </source>
</evidence>
<evidence type="ECO:0000256" key="2">
    <source>
        <dbReference type="SAM" id="MobiDB-lite"/>
    </source>
</evidence>
<evidence type="ECO:0000256" key="1">
    <source>
        <dbReference type="ARBA" id="ARBA00022559"/>
    </source>
</evidence>
<protein>
    <recommendedName>
        <fullName evidence="6">Peroxidase</fullName>
    </recommendedName>
</protein>
<organism evidence="4 5">
    <name type="scientific">Iphiclides podalirius</name>
    <name type="common">scarce swallowtail</name>
    <dbReference type="NCBI Taxonomy" id="110791"/>
    <lineage>
        <taxon>Eukaryota</taxon>
        <taxon>Metazoa</taxon>
        <taxon>Ecdysozoa</taxon>
        <taxon>Arthropoda</taxon>
        <taxon>Hexapoda</taxon>
        <taxon>Insecta</taxon>
        <taxon>Pterygota</taxon>
        <taxon>Neoptera</taxon>
        <taxon>Endopterygota</taxon>
        <taxon>Lepidoptera</taxon>
        <taxon>Glossata</taxon>
        <taxon>Ditrysia</taxon>
        <taxon>Papilionoidea</taxon>
        <taxon>Papilionidae</taxon>
        <taxon>Papilioninae</taxon>
        <taxon>Iphiclides</taxon>
    </lineage>
</organism>
<keyword evidence="1" id="KW-0560">Oxidoreductase</keyword>
<feature type="chain" id="PRO_5047120315" description="Peroxidase" evidence="3">
    <location>
        <begin position="24"/>
        <end position="1483"/>
    </location>
</feature>
<gene>
    <name evidence="4" type="ORF">IPOD504_LOCUS1126</name>
</gene>
<evidence type="ECO:0000313" key="4">
    <source>
        <dbReference type="EMBL" id="CAH2037342.1"/>
    </source>
</evidence>
<dbReference type="Proteomes" id="UP000837857">
    <property type="component" value="Chromosome 10"/>
</dbReference>
<keyword evidence="5" id="KW-1185">Reference proteome</keyword>
<feature type="region of interest" description="Disordered" evidence="2">
    <location>
        <begin position="61"/>
        <end position="84"/>
    </location>
</feature>
<dbReference type="PRINTS" id="PR00457">
    <property type="entry name" value="ANPEROXIDASE"/>
</dbReference>
<dbReference type="SUPFAM" id="SSF48113">
    <property type="entry name" value="Heme-dependent peroxidases"/>
    <property type="match status" value="2"/>
</dbReference>
<dbReference type="PANTHER" id="PTHR11475:SF134">
    <property type="entry name" value="LD42267P"/>
    <property type="match status" value="1"/>
</dbReference>
<keyword evidence="1" id="KW-0575">Peroxidase</keyword>
<dbReference type="InterPro" id="IPR019791">
    <property type="entry name" value="Haem_peroxidase_animal"/>
</dbReference>
<keyword evidence="3" id="KW-0732">Signal</keyword>
<dbReference type="PANTHER" id="PTHR11475">
    <property type="entry name" value="OXIDASE/PEROXIDASE"/>
    <property type="match status" value="1"/>
</dbReference>
<evidence type="ECO:0000256" key="3">
    <source>
        <dbReference type="SAM" id="SignalP"/>
    </source>
</evidence>
<dbReference type="InterPro" id="IPR010255">
    <property type="entry name" value="Haem_peroxidase_sf"/>
</dbReference>
<evidence type="ECO:0000313" key="5">
    <source>
        <dbReference type="Proteomes" id="UP000837857"/>
    </source>
</evidence>
<dbReference type="PROSITE" id="PS50292">
    <property type="entry name" value="PEROXIDASE_3"/>
    <property type="match status" value="2"/>
</dbReference>
<reference evidence="4" key="1">
    <citation type="submission" date="2022-03" db="EMBL/GenBank/DDBJ databases">
        <authorList>
            <person name="Martin H S."/>
        </authorList>
    </citation>
    <scope>NUCLEOTIDE SEQUENCE</scope>
</reference>
<dbReference type="Pfam" id="PF03098">
    <property type="entry name" value="An_peroxidase"/>
    <property type="match status" value="4"/>
</dbReference>
<sequence>MGEFKRLRCSWLLLGAVLVGVTAQKSRVEDTNLQAVPSDLRRAVSEALALERRFQLGANDAQNCTSDEEGISNTPCPPSKYRSASGECNNVRHRPWGRRGDVFLRLLPPNYADGASQPLSPPYMPEPALAVQAAAQLTEPAEHDYVTSLLSAWGQFLMDDLIATANGNKKCDSSHCEYVRSAPTRNLDSCGFEYREQMNLATSVLDGSALYGSSEKELRSLRLYDAGKLDITSCRKCNDNTPTAPLYKALLFEHNRIAGELYSMNPFWDDVALFLEARRAIAALIQHITYNEFLPVLLGEVGMAKAELKLTSLGFWRGYSSTNRAGAYAELIAVAPIFSAMMHEKLINETISIMDLVKTGSYQVSRFPPSTQWDLNRSRDHGVASYLRALRLCEPMMNIKSYADFEILGFNRAQREMMADMYRNAEDVELMIAGAMEKPASGAVIGSTLACVLALQFANLKKSDRFWYENDIPPSSFSSEQLSAIRKVSLAGLLCASTENLGNIQPKAFVKEDPYLNAAQHCSQHNRLELNAWRDETGAKAAERLSQDMLTAALEKAKQEMADRKKLEYMLWEARGGADPKSPVGTAASFSKANKYALKLANTSLFFEFATNELLNNVNTGHRRKRQIFDDSLSFAANDFVDSLQSVDVSSFIGQDQQGPTIEPQCDDGGSCAANNPFRTYTGYCNNLRNPNLGKSLTTFARLLPPVYEDGVSRPRINSVTGTPLPSPRVVSTVIHPDISNLHTRYTLMVMQFAQIVDHELTMTPIHKGFHESIPDCRSCDSPRTVHPECNPFPVPRGDHYYPEVNITSGERLCFPFMRSLPGQQHLGPREQVNQNTAFIDGSVIYGENPCIVRKLRGLNGRLNATAHPLNGRDLLPRSDNHPECKAPSGFCFIAGDGRASEQPGLTAIHTILLREHNRLVEGLRGVNPHWDSELLFEHTRRILTAEFTHIIYNEFLPRLLSWNAVNLYGLKLLPQGYYKEYSPTCNPAIVTEFAAAAFRFGHSLLRPHLPRLSPNFQPVEPPILLRDGFFKPDMFMSHPQLVDELMRGLASTPMETLDQFITGEVTNHLFEDRRIPFSGIDLIALNIQRARDHGIPSYNNYRALCNLKRATTFDDLAREIPDEVIARLKRIYPTVDDIDLFPGGMSERPLQGGLVGPTFACIIAIQFRQLRKCDRFWYENDNQAARFTEQQLAEIRKVTLSKMLCDNFDVQSDIQRASFDLPSNFLNPRVPCSSLPKLDLSAWRESSAQGCLIAGRSVAVGESAFPSPCTSCICSIEGAQCASLRITDCAQLLREWPREAILRDDVCTAQCGAAAPPASNPPRRQPINFKFPDLSPFIAKLSVLIQKQFSAGSGWSYFVPLNVPSAGARLNWRRAPCSRWREARPLAGATLCRCTYRVRARVSWRKAPCSCLEWRGLWLRLLCAAVYRVLARVSWRRAPCSRWRGTQPLAGATLCRCTYRVRARVSVGGKLLVAVWNGVASG</sequence>
<dbReference type="InterPro" id="IPR037120">
    <property type="entry name" value="Haem_peroxidase_sf_animal"/>
</dbReference>